<evidence type="ECO:0000313" key="2">
    <source>
        <dbReference type="Proteomes" id="UP000718793"/>
    </source>
</evidence>
<sequence>MTQENIKKINNNIRKLKLLLYTNPKSLKYISRFKHKQMQFLVSKIFLLFESSVSLNELIKIEYELLEKNFLKDMYVDIFMDNKSTFNEQFINCKWESFAKFLYYIFQTSTYFYDKKHKVPNIFIIGGETTMNEEKRRLFNEFSESLEKASSNFNFYVKQILKWVK</sequence>
<dbReference type="EMBL" id="JAHMHH010000003">
    <property type="protein sequence ID" value="MBU4692475.1"/>
    <property type="molecule type" value="Genomic_DNA"/>
</dbReference>
<dbReference type="RefSeq" id="WP_216489108.1">
    <property type="nucleotide sequence ID" value="NZ_JAHMHH010000003.1"/>
</dbReference>
<dbReference type="Proteomes" id="UP000718793">
    <property type="component" value="Unassembled WGS sequence"/>
</dbReference>
<reference evidence="1" key="1">
    <citation type="submission" date="2021-06" db="EMBL/GenBank/DDBJ databases">
        <title>Novel Mycoplasma species detected in California sea lions (Zalophus californianus) from the USA.</title>
        <authorList>
            <person name="Volokhov D.V."/>
            <person name="Furtak V.A."/>
            <person name="Zagorodnyaya T.A."/>
        </authorList>
    </citation>
    <scope>NUCLEOTIDE SEQUENCE [LARGE SCALE GENOMIC DNA]</scope>
    <source>
        <strain evidence="1">CSL 5346</strain>
    </source>
</reference>
<organism evidence="1 2">
    <name type="scientific">Mycoplasma zalophi</name>
    <dbReference type="NCBI Taxonomy" id="191287"/>
    <lineage>
        <taxon>Bacteria</taxon>
        <taxon>Bacillati</taxon>
        <taxon>Mycoplasmatota</taxon>
        <taxon>Mollicutes</taxon>
        <taxon>Mycoplasmataceae</taxon>
        <taxon>Mycoplasma</taxon>
    </lineage>
</organism>
<proteinExistence type="predicted"/>
<evidence type="ECO:0000313" key="1">
    <source>
        <dbReference type="EMBL" id="MBU4692475.1"/>
    </source>
</evidence>
<protein>
    <submittedName>
        <fullName evidence="1">Uncharacterized protein</fullName>
    </submittedName>
</protein>
<name>A0ABS6DQ66_9MOLU</name>
<comment type="caution">
    <text evidence="1">The sequence shown here is derived from an EMBL/GenBank/DDBJ whole genome shotgun (WGS) entry which is preliminary data.</text>
</comment>
<gene>
    <name evidence="1" type="ORF">KQ875_02600</name>
</gene>
<keyword evidence="2" id="KW-1185">Reference proteome</keyword>
<accession>A0ABS6DQ66</accession>